<dbReference type="EMBL" id="DTPI01000031">
    <property type="protein sequence ID" value="HGE66593.1"/>
    <property type="molecule type" value="Genomic_DNA"/>
</dbReference>
<evidence type="ECO:0000313" key="4">
    <source>
        <dbReference type="EMBL" id="HGU59559.1"/>
    </source>
</evidence>
<dbReference type="GO" id="GO:0000049">
    <property type="term" value="F:tRNA binding"/>
    <property type="evidence" value="ECO:0007669"/>
    <property type="project" value="TreeGrafter"/>
</dbReference>
<proteinExistence type="predicted"/>
<reference evidence="3" key="1">
    <citation type="journal article" date="2020" name="mSystems">
        <title>Genome- and Community-Level Interaction Insights into Carbon Utilization and Element Cycling Functions of Hydrothermarchaeota in Hydrothermal Sediment.</title>
        <authorList>
            <person name="Zhou Z."/>
            <person name="Liu Y."/>
            <person name="Xu W."/>
            <person name="Pan J."/>
            <person name="Luo Z.H."/>
            <person name="Li M."/>
        </authorList>
    </citation>
    <scope>NUCLEOTIDE SEQUENCE [LARGE SCALE GENOMIC DNA]</scope>
    <source>
        <strain evidence="4">SpSt-62</strain>
        <strain evidence="3">SpSt-97</strain>
    </source>
</reference>
<gene>
    <name evidence="4" type="ORF">ENT89_05230</name>
    <name evidence="3" type="ORF">ENX77_05690</name>
</gene>
<dbReference type="Pfam" id="PF05833">
    <property type="entry name" value="NFACT_N"/>
    <property type="match status" value="1"/>
</dbReference>
<keyword evidence="1" id="KW-0175">Coiled coil</keyword>
<dbReference type="AlphaFoldDB" id="A0A7C3UKX8"/>
<dbReference type="Pfam" id="PF05670">
    <property type="entry name" value="NFACT-R_1"/>
    <property type="match status" value="1"/>
</dbReference>
<dbReference type="GO" id="GO:1990112">
    <property type="term" value="C:RQC complex"/>
    <property type="evidence" value="ECO:0007669"/>
    <property type="project" value="TreeGrafter"/>
</dbReference>
<dbReference type="InterPro" id="IPR008532">
    <property type="entry name" value="NFACT_RNA-bd"/>
</dbReference>
<feature type="coiled-coil region" evidence="1">
    <location>
        <begin position="382"/>
        <end position="416"/>
    </location>
</feature>
<dbReference type="SUPFAM" id="SSF46946">
    <property type="entry name" value="S13-like H2TH domain"/>
    <property type="match status" value="1"/>
</dbReference>
<evidence type="ECO:0000313" key="3">
    <source>
        <dbReference type="EMBL" id="HGE66593.1"/>
    </source>
</evidence>
<dbReference type="NCBIfam" id="NF041120">
    <property type="entry name" value="RqcH_arch"/>
    <property type="match status" value="1"/>
</dbReference>
<dbReference type="GO" id="GO:0072344">
    <property type="term" value="P:rescue of stalled ribosome"/>
    <property type="evidence" value="ECO:0007669"/>
    <property type="project" value="TreeGrafter"/>
</dbReference>
<dbReference type="Gene3D" id="2.30.310.10">
    <property type="entry name" value="ibrinogen binding protein from staphylococcus aureus domain"/>
    <property type="match status" value="1"/>
</dbReference>
<dbReference type="InterPro" id="IPR051608">
    <property type="entry name" value="RQC_Subunit_NEMF"/>
</dbReference>
<accession>A0A7C3UKX8</accession>
<dbReference type="GO" id="GO:0043023">
    <property type="term" value="F:ribosomal large subunit binding"/>
    <property type="evidence" value="ECO:0007669"/>
    <property type="project" value="TreeGrafter"/>
</dbReference>
<comment type="caution">
    <text evidence="3">The sequence shown here is derived from an EMBL/GenBank/DDBJ whole genome shotgun (WGS) entry which is preliminary data.</text>
</comment>
<dbReference type="InterPro" id="IPR010979">
    <property type="entry name" value="Ribosomal_uS13-like_H2TH"/>
</dbReference>
<name>A0A7C3UKX8_9EURY</name>
<dbReference type="PANTHER" id="PTHR15239:SF6">
    <property type="entry name" value="RIBOSOME QUALITY CONTROL COMPLEX SUBUNIT NEMF"/>
    <property type="match status" value="1"/>
</dbReference>
<feature type="coiled-coil region" evidence="1">
    <location>
        <begin position="268"/>
        <end position="298"/>
    </location>
</feature>
<dbReference type="EMBL" id="DTAK01000038">
    <property type="protein sequence ID" value="HGU59559.1"/>
    <property type="molecule type" value="Genomic_DNA"/>
</dbReference>
<organism evidence="3">
    <name type="scientific">Geoglobus ahangari</name>
    <dbReference type="NCBI Taxonomy" id="113653"/>
    <lineage>
        <taxon>Archaea</taxon>
        <taxon>Methanobacteriati</taxon>
        <taxon>Methanobacteriota</taxon>
        <taxon>Archaeoglobi</taxon>
        <taxon>Archaeoglobales</taxon>
        <taxon>Archaeoglobaceae</taxon>
        <taxon>Geoglobus</taxon>
    </lineage>
</organism>
<protein>
    <submittedName>
        <fullName evidence="3">Fibronectin-binding domain-containing protein</fullName>
    </submittedName>
</protein>
<feature type="domain" description="NFACT RNA-binding" evidence="2">
    <location>
        <begin position="436"/>
        <end position="545"/>
    </location>
</feature>
<evidence type="ECO:0000256" key="1">
    <source>
        <dbReference type="SAM" id="Coils"/>
    </source>
</evidence>
<evidence type="ECO:0000259" key="2">
    <source>
        <dbReference type="Pfam" id="PF05670"/>
    </source>
</evidence>
<dbReference type="PANTHER" id="PTHR15239">
    <property type="entry name" value="NUCLEAR EXPORT MEDIATOR FACTOR NEMF"/>
    <property type="match status" value="1"/>
</dbReference>
<sequence length="641" mass="74863">MRSMSSLDIAIIINELKDVIGSRVDKIYHYPPDEIRIKLRGKGRWDLVIEAGKRFHPTIFPKESPRYPSSFAMLLRKHLEGAKLVSLRQYDFDRVILLEFEREENKYLIAELFSRGNVILTDENFRVITPLKGKVGERYSFPEKRVTPLELSVKDLKNLLDEREIVKIIATKLGTGGLYAEEILERANVEKNKKGSEISDEELERILKAIREVYRFNDLKPHIVIRDGKYYDYQPIELIKYKDFEKKYFDRYYEAIDSFFAFNESKKVEEAEKKSEIIETLEERLRKQIEKKEEFERDYNLNKRIADAIYENYTKLEEIRLAFLKAREKKSWDEIKRIVLEQKRKGNLKEIKEIIPKENAVVVEIAGLDIKISLDKSLPEIAEDYYNQAKKIKQKLDGLLKAIEKTKEEIKNVEEIEMRKMLKSIRIVRKREWFEKYRWYITSEGFLVIGGRNAEMNEEIVLKHLESQDLFFHTSAPGGAATILKRGQEAGEQSIKEAAEFAAIYSSLWKEGKYSGEVYYVLPEQVKRAAKPGEYLKKGSFFIEGKRNYLNVSLRAAIGVDLKNLRLLGGPVEGVKKHCDYYVEIEIGDKEFNEFSVEVAKKLIEIAKDDEKHIVRSIATPDEISKFLPPGKSRIKSLLNP</sequence>